<keyword evidence="3" id="KW-0812">Transmembrane</keyword>
<evidence type="ECO:0000256" key="3">
    <source>
        <dbReference type="SAM" id="Phobius"/>
    </source>
</evidence>
<name>A0A9Q0JS32_9MAGN</name>
<dbReference type="AlphaFoldDB" id="A0A9Q0JS32"/>
<keyword evidence="3" id="KW-1133">Transmembrane helix</keyword>
<keyword evidence="2 3" id="KW-0472">Membrane</keyword>
<dbReference type="PANTHER" id="PTHR31234">
    <property type="entry name" value="LATE EMBRYOGENESIS ABUNDANT (LEA) HYDROXYPROLINE-RICH GLYCOPROTEIN FAMILY"/>
    <property type="match status" value="1"/>
</dbReference>
<protein>
    <recommendedName>
        <fullName evidence="6">Late embryogenesis abundant protein LEA-2 subgroup domain-containing protein</fullName>
    </recommendedName>
</protein>
<evidence type="ECO:0000313" key="5">
    <source>
        <dbReference type="Proteomes" id="UP001141806"/>
    </source>
</evidence>
<dbReference type="Proteomes" id="UP001141806">
    <property type="component" value="Unassembled WGS sequence"/>
</dbReference>
<keyword evidence="5" id="KW-1185">Reference proteome</keyword>
<dbReference type="GO" id="GO:0098542">
    <property type="term" value="P:defense response to other organism"/>
    <property type="evidence" value="ECO:0007669"/>
    <property type="project" value="InterPro"/>
</dbReference>
<dbReference type="InterPro" id="IPR044839">
    <property type="entry name" value="NDR1-like"/>
</dbReference>
<proteinExistence type="predicted"/>
<evidence type="ECO:0008006" key="6">
    <source>
        <dbReference type="Google" id="ProtNLM"/>
    </source>
</evidence>
<accession>A0A9Q0JS32</accession>
<dbReference type="PANTHER" id="PTHR31234:SF2">
    <property type="entry name" value="OS05G0199100 PROTEIN"/>
    <property type="match status" value="1"/>
</dbReference>
<dbReference type="OrthoDB" id="1849707at2759"/>
<reference evidence="4" key="1">
    <citation type="journal article" date="2023" name="Plant J.">
        <title>The genome of the king protea, Protea cynaroides.</title>
        <authorList>
            <person name="Chang J."/>
            <person name="Duong T.A."/>
            <person name="Schoeman C."/>
            <person name="Ma X."/>
            <person name="Roodt D."/>
            <person name="Barker N."/>
            <person name="Li Z."/>
            <person name="Van de Peer Y."/>
            <person name="Mizrachi E."/>
        </authorList>
    </citation>
    <scope>NUCLEOTIDE SEQUENCE</scope>
    <source>
        <tissue evidence="4">Young leaves</tissue>
    </source>
</reference>
<gene>
    <name evidence="4" type="ORF">NE237_022050</name>
</gene>
<comment type="subcellular location">
    <subcellularLocation>
        <location evidence="1">Membrane</location>
    </subcellularLocation>
</comment>
<organism evidence="4 5">
    <name type="scientific">Protea cynaroides</name>
    <dbReference type="NCBI Taxonomy" id="273540"/>
    <lineage>
        <taxon>Eukaryota</taxon>
        <taxon>Viridiplantae</taxon>
        <taxon>Streptophyta</taxon>
        <taxon>Embryophyta</taxon>
        <taxon>Tracheophyta</taxon>
        <taxon>Spermatophyta</taxon>
        <taxon>Magnoliopsida</taxon>
        <taxon>Proteales</taxon>
        <taxon>Proteaceae</taxon>
        <taxon>Protea</taxon>
    </lineage>
</organism>
<dbReference type="EMBL" id="JAMYWD010000998">
    <property type="protein sequence ID" value="KAJ4945396.1"/>
    <property type="molecule type" value="Genomic_DNA"/>
</dbReference>
<dbReference type="GO" id="GO:0016020">
    <property type="term" value="C:membrane"/>
    <property type="evidence" value="ECO:0007669"/>
    <property type="project" value="UniProtKB-SubCell"/>
</dbReference>
<evidence type="ECO:0000313" key="4">
    <source>
        <dbReference type="EMBL" id="KAJ4945396.1"/>
    </source>
</evidence>
<sequence>MADRINHRTFSVEQEIPVSDTRPMLEKSKPPRQESYKIGKPRRCSGSCCCSCCAFIVTFIILFGIVTLVVYLVVKPKAPNYSVNNINIKGFNLNQLTSQTLSPEFDVSISADNPNTKIGIYYEPSSSVSIYSSSNVVLSKGTLPVEQSTRRILLMLYSDVHMKLKG</sequence>
<comment type="caution">
    <text evidence="4">The sequence shown here is derived from an EMBL/GenBank/DDBJ whole genome shotgun (WGS) entry which is preliminary data.</text>
</comment>
<feature type="transmembrane region" description="Helical" evidence="3">
    <location>
        <begin position="54"/>
        <end position="74"/>
    </location>
</feature>
<evidence type="ECO:0000256" key="1">
    <source>
        <dbReference type="ARBA" id="ARBA00004370"/>
    </source>
</evidence>
<evidence type="ECO:0000256" key="2">
    <source>
        <dbReference type="ARBA" id="ARBA00023136"/>
    </source>
</evidence>